<dbReference type="AlphaFoldDB" id="A0A061RDM1"/>
<sequence>MSLVYVRAIHPCGSVLEFPTPAGRLAAHLFGEFFIFLPVLDYNYRPEETTLDVIHHKRIDTTQVPVASRFNLGEYVQWQLNSFPFGLRWVPCWRFGSRSGSCGLRATGLYGVWQ</sequence>
<dbReference type="EMBL" id="GBEZ01015087">
    <property type="protein sequence ID" value="JAC71047.1"/>
    <property type="molecule type" value="Transcribed_RNA"/>
</dbReference>
<evidence type="ECO:0000313" key="1">
    <source>
        <dbReference type="EMBL" id="JAC71047.1"/>
    </source>
</evidence>
<gene>
    <name evidence="1" type="ORF">TSPGSL018_2808</name>
</gene>
<name>A0A061RDM1_9CHLO</name>
<proteinExistence type="predicted"/>
<accession>A0A061RDM1</accession>
<protein>
    <submittedName>
        <fullName evidence="1">Uncharacterized protein</fullName>
    </submittedName>
</protein>
<organism evidence="1">
    <name type="scientific">Tetraselmis sp. GSL018</name>
    <dbReference type="NCBI Taxonomy" id="582737"/>
    <lineage>
        <taxon>Eukaryota</taxon>
        <taxon>Viridiplantae</taxon>
        <taxon>Chlorophyta</taxon>
        <taxon>core chlorophytes</taxon>
        <taxon>Chlorodendrophyceae</taxon>
        <taxon>Chlorodendrales</taxon>
        <taxon>Chlorodendraceae</taxon>
        <taxon>Tetraselmis</taxon>
    </lineage>
</organism>
<reference evidence="1" key="1">
    <citation type="submission" date="2014-05" db="EMBL/GenBank/DDBJ databases">
        <title>The transcriptome of the halophilic microalga Tetraselmis sp. GSL018 isolated from the Great Salt Lake, Utah.</title>
        <authorList>
            <person name="Jinkerson R.E."/>
            <person name="D'Adamo S."/>
            <person name="Posewitz M.C."/>
        </authorList>
    </citation>
    <scope>NUCLEOTIDE SEQUENCE</scope>
    <source>
        <strain evidence="1">GSL018</strain>
    </source>
</reference>